<dbReference type="FunFam" id="1.10.340.70:FF:000001">
    <property type="entry name" value="Retrovirus-related Pol polyprotein from transposon gypsy-like Protein"/>
    <property type="match status" value="1"/>
</dbReference>
<name>A0A6H5ITE6_9HYME</name>
<evidence type="ECO:0000256" key="1">
    <source>
        <dbReference type="ARBA" id="ARBA00012493"/>
    </source>
</evidence>
<dbReference type="PROSITE" id="PS50878">
    <property type="entry name" value="RT_POL"/>
    <property type="match status" value="1"/>
</dbReference>
<keyword evidence="10" id="KW-1133">Transmembrane helix</keyword>
<dbReference type="Gene3D" id="3.30.420.10">
    <property type="entry name" value="Ribonuclease H-like superfamily/Ribonuclease H"/>
    <property type="match status" value="1"/>
</dbReference>
<feature type="region of interest" description="Disordered" evidence="9">
    <location>
        <begin position="842"/>
        <end position="866"/>
    </location>
</feature>
<evidence type="ECO:0000256" key="10">
    <source>
        <dbReference type="SAM" id="Phobius"/>
    </source>
</evidence>
<keyword evidence="14" id="KW-1185">Reference proteome</keyword>
<dbReference type="GO" id="GO:0016787">
    <property type="term" value="F:hydrolase activity"/>
    <property type="evidence" value="ECO:0007669"/>
    <property type="project" value="UniProtKB-KW"/>
</dbReference>
<dbReference type="SUPFAM" id="SSF56672">
    <property type="entry name" value="DNA/RNA polymerases"/>
    <property type="match status" value="1"/>
</dbReference>
<dbReference type="OrthoDB" id="10264182at2759"/>
<dbReference type="InterPro" id="IPR041373">
    <property type="entry name" value="RT_RNaseH"/>
</dbReference>
<evidence type="ECO:0000256" key="2">
    <source>
        <dbReference type="ARBA" id="ARBA00022679"/>
    </source>
</evidence>
<dbReference type="Pfam" id="PF00078">
    <property type="entry name" value="RVT_1"/>
    <property type="match status" value="1"/>
</dbReference>
<keyword evidence="10" id="KW-0812">Transmembrane</keyword>
<evidence type="ECO:0000259" key="11">
    <source>
        <dbReference type="PROSITE" id="PS50878"/>
    </source>
</evidence>
<protein>
    <recommendedName>
        <fullName evidence="1">RNA-directed DNA polymerase</fullName>
        <ecNumber evidence="1">2.7.7.49</ecNumber>
    </recommendedName>
</protein>
<feature type="domain" description="Reverse transcriptase" evidence="11">
    <location>
        <begin position="1"/>
        <end position="59"/>
    </location>
</feature>
<dbReference type="GO" id="GO:0042575">
    <property type="term" value="C:DNA polymerase complex"/>
    <property type="evidence" value="ECO:0007669"/>
    <property type="project" value="UniProtKB-ARBA"/>
</dbReference>
<keyword evidence="5" id="KW-0255">Endonuclease</keyword>
<dbReference type="FunFam" id="3.10.20.370:FF:000001">
    <property type="entry name" value="Retrovirus-related Pol polyprotein from transposon 17.6-like protein"/>
    <property type="match status" value="1"/>
</dbReference>
<keyword evidence="6" id="KW-0378">Hydrolase</keyword>
<dbReference type="FunFam" id="3.30.70.270:FF:000020">
    <property type="entry name" value="Transposon Tf2-6 polyprotein-like Protein"/>
    <property type="match status" value="1"/>
</dbReference>
<dbReference type="Gene3D" id="3.30.70.270">
    <property type="match status" value="2"/>
</dbReference>
<sequence length="1286" mass="145638">MEPVAFAYIDDIIIATATYAEHLKWLEHVLKRINQAGLTINRDKSFFCRSEVKYLGVIVDKNGFRPDPDKIAPVTEMTAPKTLKQLRRFLGMASWYRKFLENFATIADPLNRLLKKNTKYIWGEEQQAAFERIKALIASAPMLSRPSFEHEFVVQTDASDSGLGAVLTQTIDGEEKVLCFASRTLNKAERNYSVTERECLAVLWAIQKFRPYVEGYRFRVITDHSSLRWLHNLRNPTGKLSRWSLELQQFDYIVEHRKGTNNVVPDALSRLYEDESDEAQVASIIINEKAEDSWYNKLLAKVKTDPTKYPYHKAIGSTLYHYRPDPFIDDVVDDQDAWKLIVPREKRHRVLFECHEEPTSGHLGRHKTYERLAMRYYWPSAHRDVTKYVRECQICQQCKVQQLAPAGLMGRRAVTRPWSVVAGDTMGPFPRSAQGNEYIIIFMDLFTRWIEAIPVRKANARTIRKHLLERVFLRFGAPEVFHSDNGTEYKNNLVDEFLTERGVIHSTIPIYTANANPVERVNRTYKTMMISYIKEDHKTWDEHIYELTFAFNTAVHDSTGVSPAFLNLGRNPEIGHSVRRKEAEAALIAEEDEARIAWAMRMENLSGIRDKATENSQQAQERQAQYYNKKRRDVTFKANDKVWRRNRILSSGAKGIAAKLGRRFRGPCKVSKVLGSNVYQLIGESGELVEKVTASDFKNHAMAESSTAESDERNSATANVTSVKSTTAAVSDERKSAATDVYKRVLVLVCLCVCVYASLQCSRGCINYTPRAPMSARLTSQAHAIVAIKYTADRRRVTIVVVLYILQPPPPVMSRLVLGIDVGTTSVKVVLVQPDGQTILANQSKDTQAQRAERSRRRGQQAGRAQDTLGHTQLRLEIAQRSVEAGKTIWRTHIHDESIHVCCYMCVNVNNEPRGIAAPTAHCYVWLARVDFCELARETALFQLIRYKDGRKVESIGICGQMHGVTLWKSDAVAATSSGTNNGQNQFKLDIDKDGVSHLYTWQDGRCDIGFLDSLPRSASHLALHTGYGCATLFWFAKNKSTGEAEEVRQMRHRAGPRGEPAVRLGRGPGAHEQSERRQLGLLLHRGLRLGPRGPGPGRLPRATAAPGGARARRERRPTVPQLVRHTQGRQHRIIIIIRRCIINTRLHFYIIITQFFFYCLNGGFSLFSPYSAQKIEYFPYFNDKYLAVAASLNGGNTLATFVKSLQQWILDLGFSVPQSKVWEKLIKLAADEATSRSDMQIVPTLLGERYAPQQTASVSGISLDTLDLGSIFRALCSGIIKNLHE</sequence>
<evidence type="ECO:0000313" key="13">
    <source>
        <dbReference type="EMBL" id="CAB0039129.1"/>
    </source>
</evidence>
<dbReference type="InterPro" id="IPR041588">
    <property type="entry name" value="Integrase_H2C2"/>
</dbReference>
<dbReference type="Pfam" id="PF17921">
    <property type="entry name" value="Integrase_H2C2"/>
    <property type="match status" value="1"/>
</dbReference>
<feature type="domain" description="Integrase catalytic" evidence="12">
    <location>
        <begin position="413"/>
        <end position="571"/>
    </location>
</feature>
<accession>A0A6H5ITE6</accession>
<evidence type="ECO:0000256" key="9">
    <source>
        <dbReference type="SAM" id="MobiDB-lite"/>
    </source>
</evidence>
<feature type="region of interest" description="Disordered" evidence="9">
    <location>
        <begin position="1092"/>
        <end position="1119"/>
    </location>
</feature>
<keyword evidence="4" id="KW-0540">Nuclease</keyword>
<organism evidence="13 14">
    <name type="scientific">Trichogramma brassicae</name>
    <dbReference type="NCBI Taxonomy" id="86971"/>
    <lineage>
        <taxon>Eukaryota</taxon>
        <taxon>Metazoa</taxon>
        <taxon>Ecdysozoa</taxon>
        <taxon>Arthropoda</taxon>
        <taxon>Hexapoda</taxon>
        <taxon>Insecta</taxon>
        <taxon>Pterygota</taxon>
        <taxon>Neoptera</taxon>
        <taxon>Endopterygota</taxon>
        <taxon>Hymenoptera</taxon>
        <taxon>Apocrita</taxon>
        <taxon>Proctotrupomorpha</taxon>
        <taxon>Chalcidoidea</taxon>
        <taxon>Trichogrammatidae</taxon>
        <taxon>Trichogramma</taxon>
    </lineage>
</organism>
<dbReference type="InterPro" id="IPR043502">
    <property type="entry name" value="DNA/RNA_pol_sf"/>
</dbReference>
<evidence type="ECO:0000256" key="8">
    <source>
        <dbReference type="SAM" id="Coils"/>
    </source>
</evidence>
<evidence type="ECO:0000256" key="7">
    <source>
        <dbReference type="ARBA" id="ARBA00022918"/>
    </source>
</evidence>
<dbReference type="GO" id="GO:0004519">
    <property type="term" value="F:endonuclease activity"/>
    <property type="evidence" value="ECO:0007669"/>
    <property type="project" value="UniProtKB-KW"/>
</dbReference>
<dbReference type="InterPro" id="IPR012337">
    <property type="entry name" value="RNaseH-like_sf"/>
</dbReference>
<dbReference type="PANTHER" id="PTHR37984">
    <property type="entry name" value="PROTEIN CBG26694"/>
    <property type="match status" value="1"/>
</dbReference>
<dbReference type="EMBL" id="CADCXV010000940">
    <property type="protein sequence ID" value="CAB0039129.1"/>
    <property type="molecule type" value="Genomic_DNA"/>
</dbReference>
<evidence type="ECO:0000256" key="3">
    <source>
        <dbReference type="ARBA" id="ARBA00022695"/>
    </source>
</evidence>
<feature type="region of interest" description="Disordered" evidence="9">
    <location>
        <begin position="1052"/>
        <end position="1072"/>
    </location>
</feature>
<dbReference type="EC" id="2.7.7.49" evidence="1"/>
<evidence type="ECO:0000259" key="12">
    <source>
        <dbReference type="PROSITE" id="PS50994"/>
    </source>
</evidence>
<evidence type="ECO:0000256" key="4">
    <source>
        <dbReference type="ARBA" id="ARBA00022722"/>
    </source>
</evidence>
<dbReference type="PANTHER" id="PTHR37984:SF5">
    <property type="entry name" value="PROTEIN NYNRIN-LIKE"/>
    <property type="match status" value="1"/>
</dbReference>
<dbReference type="Proteomes" id="UP000479190">
    <property type="component" value="Unassembled WGS sequence"/>
</dbReference>
<dbReference type="GO" id="GO:0015074">
    <property type="term" value="P:DNA integration"/>
    <property type="evidence" value="ECO:0007669"/>
    <property type="project" value="InterPro"/>
</dbReference>
<dbReference type="GO" id="GO:0003676">
    <property type="term" value="F:nucleic acid binding"/>
    <property type="evidence" value="ECO:0007669"/>
    <property type="project" value="InterPro"/>
</dbReference>
<evidence type="ECO:0000256" key="6">
    <source>
        <dbReference type="ARBA" id="ARBA00022801"/>
    </source>
</evidence>
<evidence type="ECO:0000313" key="14">
    <source>
        <dbReference type="Proteomes" id="UP000479190"/>
    </source>
</evidence>
<dbReference type="Pfam" id="PF17917">
    <property type="entry name" value="RT_RNaseH"/>
    <property type="match status" value="1"/>
</dbReference>
<dbReference type="Pfam" id="PF00665">
    <property type="entry name" value="rve"/>
    <property type="match status" value="1"/>
</dbReference>
<dbReference type="InterPro" id="IPR001584">
    <property type="entry name" value="Integrase_cat-core"/>
</dbReference>
<dbReference type="CDD" id="cd09274">
    <property type="entry name" value="RNase_HI_RT_Ty3"/>
    <property type="match status" value="1"/>
</dbReference>
<gene>
    <name evidence="13" type="ORF">TBRA_LOCUS10887</name>
</gene>
<dbReference type="SUPFAM" id="SSF53098">
    <property type="entry name" value="Ribonuclease H-like"/>
    <property type="match status" value="1"/>
</dbReference>
<keyword evidence="10" id="KW-0472">Membrane</keyword>
<keyword evidence="7" id="KW-0695">RNA-directed DNA polymerase</keyword>
<dbReference type="Gene3D" id="1.10.340.70">
    <property type="match status" value="1"/>
</dbReference>
<feature type="compositionally biased region" description="Low complexity" evidence="9">
    <location>
        <begin position="1099"/>
        <end position="1110"/>
    </location>
</feature>
<dbReference type="InterPro" id="IPR036397">
    <property type="entry name" value="RNaseH_sf"/>
</dbReference>
<keyword evidence="8" id="KW-0175">Coiled coil</keyword>
<reference evidence="13 14" key="1">
    <citation type="submission" date="2020-02" db="EMBL/GenBank/DDBJ databases">
        <authorList>
            <person name="Ferguson B K."/>
        </authorList>
    </citation>
    <scope>NUCLEOTIDE SEQUENCE [LARGE SCALE GENOMIC DNA]</scope>
</reference>
<feature type="transmembrane region" description="Helical" evidence="10">
    <location>
        <begin position="1147"/>
        <end position="1168"/>
    </location>
</feature>
<dbReference type="InterPro" id="IPR043128">
    <property type="entry name" value="Rev_trsase/Diguanyl_cyclase"/>
</dbReference>
<dbReference type="GO" id="GO:0003964">
    <property type="term" value="F:RNA-directed DNA polymerase activity"/>
    <property type="evidence" value="ECO:0007669"/>
    <property type="project" value="UniProtKB-KW"/>
</dbReference>
<evidence type="ECO:0000256" key="5">
    <source>
        <dbReference type="ARBA" id="ARBA00022759"/>
    </source>
</evidence>
<keyword evidence="2" id="KW-0808">Transferase</keyword>
<dbReference type="InterPro" id="IPR050951">
    <property type="entry name" value="Retrovirus_Pol_polyprotein"/>
</dbReference>
<dbReference type="PROSITE" id="PS50994">
    <property type="entry name" value="INTEGRASE"/>
    <property type="match status" value="1"/>
</dbReference>
<feature type="coiled-coil region" evidence="8">
    <location>
        <begin position="602"/>
        <end position="629"/>
    </location>
</feature>
<dbReference type="Gene3D" id="3.30.420.40">
    <property type="match status" value="3"/>
</dbReference>
<proteinExistence type="predicted"/>
<dbReference type="InterPro" id="IPR000477">
    <property type="entry name" value="RT_dom"/>
</dbReference>
<keyword evidence="3" id="KW-0548">Nucleotidyltransferase</keyword>